<dbReference type="AlphaFoldDB" id="A0A7K1T0D4"/>
<comment type="caution">
    <text evidence="1">The sequence shown here is derived from an EMBL/GenBank/DDBJ whole genome shotgun (WGS) entry which is preliminary data.</text>
</comment>
<proteinExistence type="predicted"/>
<keyword evidence="2" id="KW-1185">Reference proteome</keyword>
<name>A0A7K1T0D4_9SPHI</name>
<organism evidence="1 2">
    <name type="scientific">Mucilaginibacter arboris</name>
    <dbReference type="NCBI Taxonomy" id="2682090"/>
    <lineage>
        <taxon>Bacteria</taxon>
        <taxon>Pseudomonadati</taxon>
        <taxon>Bacteroidota</taxon>
        <taxon>Sphingobacteriia</taxon>
        <taxon>Sphingobacteriales</taxon>
        <taxon>Sphingobacteriaceae</taxon>
        <taxon>Mucilaginibacter</taxon>
    </lineage>
</organism>
<gene>
    <name evidence="1" type="ORF">GO621_15915</name>
</gene>
<dbReference type="Proteomes" id="UP000462014">
    <property type="component" value="Unassembled WGS sequence"/>
</dbReference>
<protein>
    <submittedName>
        <fullName evidence="1">Uncharacterized protein</fullName>
    </submittedName>
</protein>
<evidence type="ECO:0000313" key="1">
    <source>
        <dbReference type="EMBL" id="MVN23013.1"/>
    </source>
</evidence>
<sequence length="236" mass="27013">MISSLQKKPEEQDNFSSPFLNNIGVGYNIQRFFVSYISIDNASRLVFDYSDPDCLVADTEKIGFSTYKLACSAGIWIAGNPIIPKEIFLFFSGIEAIAFTAFSYSKYNFTDHCLLVSLGVKPSKSQILFLKSTYKNANFHTVFGNDIIGRLYDCKVSLWLSNKDCVFYLEKGFFKFTAPDDIKNQKVTVIERREFCYSSFCRAFGKRHNIGVHKPKNPLDNSFFESIKRINNYISI</sequence>
<evidence type="ECO:0000313" key="2">
    <source>
        <dbReference type="Proteomes" id="UP000462014"/>
    </source>
</evidence>
<accession>A0A7K1T0D4</accession>
<dbReference type="RefSeq" id="WP_157568826.1">
    <property type="nucleotide sequence ID" value="NZ_WPIK01000016.1"/>
</dbReference>
<reference evidence="1 2" key="1">
    <citation type="submission" date="2019-12" db="EMBL/GenBank/DDBJ databases">
        <title>Mucilaginibacter sp. HMF7410 genome sequencing and assembly.</title>
        <authorList>
            <person name="Kang H."/>
            <person name="Cha I."/>
            <person name="Kim H."/>
            <person name="Joh K."/>
        </authorList>
    </citation>
    <scope>NUCLEOTIDE SEQUENCE [LARGE SCALE GENOMIC DNA]</scope>
    <source>
        <strain evidence="1 2">HMF7410</strain>
    </source>
</reference>
<dbReference type="EMBL" id="WPIK01000016">
    <property type="protein sequence ID" value="MVN23013.1"/>
    <property type="molecule type" value="Genomic_DNA"/>
</dbReference>